<feature type="compositionally biased region" description="Low complexity" evidence="3">
    <location>
        <begin position="329"/>
        <end position="341"/>
    </location>
</feature>
<evidence type="ECO:0000313" key="4">
    <source>
        <dbReference type="EMBL" id="THD08653.1"/>
    </source>
</evidence>
<feature type="region of interest" description="Disordered" evidence="3">
    <location>
        <begin position="323"/>
        <end position="345"/>
    </location>
</feature>
<keyword evidence="2" id="KW-0175">Coiled coil</keyword>
<keyword evidence="5" id="KW-1185">Reference proteome</keyword>
<feature type="coiled-coil region" evidence="2">
    <location>
        <begin position="267"/>
        <end position="294"/>
    </location>
</feature>
<comment type="caution">
    <text evidence="4">The sequence shown here is derived from an EMBL/GenBank/DDBJ whole genome shotgun (WGS) entry which is preliminary data.</text>
</comment>
<dbReference type="InterPro" id="IPR029063">
    <property type="entry name" value="SAM-dependent_MTases_sf"/>
</dbReference>
<organism evidence="4 5">
    <name type="scientific">Rhodanobacter lindaniclasticus</name>
    <dbReference type="NCBI Taxonomy" id="75310"/>
    <lineage>
        <taxon>Bacteria</taxon>
        <taxon>Pseudomonadati</taxon>
        <taxon>Pseudomonadota</taxon>
        <taxon>Gammaproteobacteria</taxon>
        <taxon>Lysobacterales</taxon>
        <taxon>Rhodanobacteraceae</taxon>
        <taxon>Rhodanobacter</taxon>
    </lineage>
</organism>
<sequence>MARAEAGEPTADALSVDEVLERMRRELKRRRGGTSVSAAASTAPVPEEDRLPRWQSSTGTLPLQPQYTLAEMMRPSDGDFVDNAFRILLRRSAAATERAHYLATLRAGTSSKVEILGHIRFSDEGMQHGVHVDGLLVPYKLHQWRHIPVLGRFLALGIAIFRLPRLFGHLQRMEAVGAQEIHEVGQALNELALATETRQAQLDDQLDTLAGLQRRLHARLSEEMPALANAVDQLHRQLAEQVSLTAQIEATLTARLESALADQAEAYARLESMLAEQAAARSRLEQQLEAALSATTKAITDGASDRRTVHAVERRLVALSDRMNQQLVEPSPAAPAGSGEEPASDGLLDAHYVSFEDTFRGSREDIKTRAAHYLDAFREAGVEAGDGMVVDLGCGRGEWLEVLSEHGFASRGVDLNNVMVGEAQSLGLDAVEQDAVAHLRSLESDSVSAITSMHLVEHLPYEVLIRLVDEALRVLRPGGVLILETPNPENLTVGSYWFYMDPTHRNPIPPPLLQWVVEARGFEHAVIDRLTLNRGVMDIQPVNEDIAAANQINRIVGLLTAAPDYAIVARKPQAGIAHGQGA</sequence>
<evidence type="ECO:0000256" key="1">
    <source>
        <dbReference type="ARBA" id="ARBA00022679"/>
    </source>
</evidence>
<dbReference type="SUPFAM" id="SSF53335">
    <property type="entry name" value="S-adenosyl-L-methionine-dependent methyltransferases"/>
    <property type="match status" value="1"/>
</dbReference>
<feature type="compositionally biased region" description="Low complexity" evidence="3">
    <location>
        <begin position="33"/>
        <end position="45"/>
    </location>
</feature>
<dbReference type="EMBL" id="MWIO01000014">
    <property type="protein sequence ID" value="THD08653.1"/>
    <property type="molecule type" value="Genomic_DNA"/>
</dbReference>
<proteinExistence type="predicted"/>
<dbReference type="Gene3D" id="3.40.50.150">
    <property type="entry name" value="Vaccinia Virus protein VP39"/>
    <property type="match status" value="1"/>
</dbReference>
<name>A0A4S3KIT3_9GAMM</name>
<evidence type="ECO:0000256" key="3">
    <source>
        <dbReference type="SAM" id="MobiDB-lite"/>
    </source>
</evidence>
<dbReference type="AlphaFoldDB" id="A0A4S3KIT3"/>
<evidence type="ECO:0000313" key="5">
    <source>
        <dbReference type="Proteomes" id="UP000306317"/>
    </source>
</evidence>
<dbReference type="GO" id="GO:0016740">
    <property type="term" value="F:transferase activity"/>
    <property type="evidence" value="ECO:0007669"/>
    <property type="project" value="UniProtKB-KW"/>
</dbReference>
<dbReference type="PANTHER" id="PTHR43861:SF3">
    <property type="entry name" value="PUTATIVE (AFU_ORTHOLOGUE AFUA_2G14390)-RELATED"/>
    <property type="match status" value="1"/>
</dbReference>
<accession>A0A4S3KIT3</accession>
<gene>
    <name evidence="4" type="ORF">B1991_04845</name>
</gene>
<protein>
    <recommendedName>
        <fullName evidence="6">Methyltransferase type 11 domain-containing protein</fullName>
    </recommendedName>
</protein>
<reference evidence="4 5" key="1">
    <citation type="submission" date="2017-02" db="EMBL/GenBank/DDBJ databases">
        <title>Whole genome sequencing of Rhodanobacter lindaniclasticus DSM 17932.</title>
        <authorList>
            <person name="Kumar S."/>
            <person name="Patil P."/>
            <person name="Patil P.B."/>
        </authorList>
    </citation>
    <scope>NUCLEOTIDE SEQUENCE [LARGE SCALE GENOMIC DNA]</scope>
    <source>
        <strain evidence="4 5">DSM 17932</strain>
    </source>
</reference>
<dbReference type="Pfam" id="PF13489">
    <property type="entry name" value="Methyltransf_23"/>
    <property type="match status" value="1"/>
</dbReference>
<evidence type="ECO:0008006" key="6">
    <source>
        <dbReference type="Google" id="ProtNLM"/>
    </source>
</evidence>
<keyword evidence="1" id="KW-0808">Transferase</keyword>
<evidence type="ECO:0000256" key="2">
    <source>
        <dbReference type="SAM" id="Coils"/>
    </source>
</evidence>
<dbReference type="Proteomes" id="UP000306317">
    <property type="component" value="Unassembled WGS sequence"/>
</dbReference>
<dbReference type="PANTHER" id="PTHR43861">
    <property type="entry name" value="TRANS-ACONITATE 2-METHYLTRANSFERASE-RELATED"/>
    <property type="match status" value="1"/>
</dbReference>
<dbReference type="CDD" id="cd02440">
    <property type="entry name" value="AdoMet_MTases"/>
    <property type="match status" value="1"/>
</dbReference>
<feature type="region of interest" description="Disordered" evidence="3">
    <location>
        <begin position="26"/>
        <end position="57"/>
    </location>
</feature>